<dbReference type="InterPro" id="IPR050765">
    <property type="entry name" value="Riboflavin_Biosynth_HTPR"/>
</dbReference>
<reference evidence="18" key="1">
    <citation type="submission" date="2021-02" db="EMBL/GenBank/DDBJ databases">
        <title>Fulvivirga sp. S481 isolated from sea water.</title>
        <authorList>
            <person name="Bae S.S."/>
            <person name="Baek K."/>
        </authorList>
    </citation>
    <scope>NUCLEOTIDE SEQUENCE</scope>
    <source>
        <strain evidence="18">S481</strain>
    </source>
</reference>
<evidence type="ECO:0000256" key="6">
    <source>
        <dbReference type="ARBA" id="ARBA00022619"/>
    </source>
</evidence>
<name>A0A975A225_9BACT</name>
<feature type="binding site" evidence="15">
    <location>
        <position position="203"/>
    </location>
    <ligand>
        <name>substrate</name>
    </ligand>
</feature>
<comment type="catalytic activity">
    <reaction evidence="13">
        <text>5-amino-6-(5-phospho-D-ribitylamino)uracil + NADP(+) = 5-amino-6-(5-phospho-D-ribosylamino)uracil + NADPH + H(+)</text>
        <dbReference type="Rhea" id="RHEA:17845"/>
        <dbReference type="ChEBI" id="CHEBI:15378"/>
        <dbReference type="ChEBI" id="CHEBI:57783"/>
        <dbReference type="ChEBI" id="CHEBI:58349"/>
        <dbReference type="ChEBI" id="CHEBI:58421"/>
        <dbReference type="ChEBI" id="CHEBI:58453"/>
        <dbReference type="EC" id="1.1.1.193"/>
    </reaction>
</comment>
<evidence type="ECO:0000313" key="19">
    <source>
        <dbReference type="Proteomes" id="UP000662783"/>
    </source>
</evidence>
<evidence type="ECO:0000256" key="12">
    <source>
        <dbReference type="ARBA" id="ARBA00023268"/>
    </source>
</evidence>
<evidence type="ECO:0000256" key="7">
    <source>
        <dbReference type="ARBA" id="ARBA00022723"/>
    </source>
</evidence>
<dbReference type="Proteomes" id="UP000662783">
    <property type="component" value="Chromosome"/>
</dbReference>
<evidence type="ECO:0000256" key="13">
    <source>
        <dbReference type="PIRNR" id="PIRNR006769"/>
    </source>
</evidence>
<proteinExistence type="inferred from homology"/>
<gene>
    <name evidence="18" type="primary">ribD</name>
    <name evidence="18" type="ORF">JR347_04945</name>
</gene>
<dbReference type="KEGG" id="fuv:JR347_04945"/>
<evidence type="ECO:0000256" key="4">
    <source>
        <dbReference type="ARBA" id="ARBA00005259"/>
    </source>
</evidence>
<dbReference type="FunFam" id="3.40.140.10:FF:000025">
    <property type="entry name" value="Riboflavin biosynthesis protein RibD"/>
    <property type="match status" value="1"/>
</dbReference>
<evidence type="ECO:0000256" key="16">
    <source>
        <dbReference type="PIRSR" id="PIRSR006769-3"/>
    </source>
</evidence>
<dbReference type="InterPro" id="IPR002734">
    <property type="entry name" value="RibDG_C"/>
</dbReference>
<evidence type="ECO:0000256" key="14">
    <source>
        <dbReference type="PIRSR" id="PIRSR006769-1"/>
    </source>
</evidence>
<feature type="binding site" evidence="16">
    <location>
        <position position="71"/>
    </location>
    <ligand>
        <name>Zn(2+)</name>
        <dbReference type="ChEBI" id="CHEBI:29105"/>
        <note>catalytic</note>
    </ligand>
</feature>
<dbReference type="AlphaFoldDB" id="A0A975A225"/>
<dbReference type="GO" id="GO:0009231">
    <property type="term" value="P:riboflavin biosynthetic process"/>
    <property type="evidence" value="ECO:0007669"/>
    <property type="project" value="UniProtKB-KW"/>
</dbReference>
<dbReference type="EC" id="1.1.1.193" evidence="13"/>
<dbReference type="EMBL" id="CP070608">
    <property type="protein sequence ID" value="QSE98426.1"/>
    <property type="molecule type" value="Genomic_DNA"/>
</dbReference>
<feature type="binding site" evidence="16">
    <location>
        <position position="80"/>
    </location>
    <ligand>
        <name>Zn(2+)</name>
        <dbReference type="ChEBI" id="CHEBI:29105"/>
        <note>catalytic</note>
    </ligand>
</feature>
<sequence length="334" mass="37679">MLRALELASNGLGYVSPNPMVGCVIVHNNKIIGEGWHRKYGEAHAEVNAINSVKDKSKLSESTVYVTLEPCAHTGKTPPCADLLIEHSVNKVVIANVDTNPLVGGKGIEKLRNAGIEVETGRMEEEGRELNRRFFTFIEKKRPYVLLKWAQTADGYIARKDYDSKWISGEESRKLVHKWRSEEPGIMVATHTAKYDNPRLDVRDWSGNNPVRIVIDKNLELPQNLNLFDGTIPTLCYNMKKHEEQGAITYVKVSENDLLDNILTDLYERGIQSVLVEGGAALHKNFIDEYLWDEARVFVSKNTFGGGIDAARISLPFQEELIGEDKLLVYRNKK</sequence>
<evidence type="ECO:0000313" key="18">
    <source>
        <dbReference type="EMBL" id="QSE98426.1"/>
    </source>
</evidence>
<comment type="catalytic activity">
    <reaction evidence="13">
        <text>2,5-diamino-6-hydroxy-4-(5-phosphoribosylamino)-pyrimidine + H2O + H(+) = 5-amino-6-(5-phospho-D-ribosylamino)uracil + NH4(+)</text>
        <dbReference type="Rhea" id="RHEA:21868"/>
        <dbReference type="ChEBI" id="CHEBI:15377"/>
        <dbReference type="ChEBI" id="CHEBI:15378"/>
        <dbReference type="ChEBI" id="CHEBI:28938"/>
        <dbReference type="ChEBI" id="CHEBI:58453"/>
        <dbReference type="ChEBI" id="CHEBI:58614"/>
        <dbReference type="EC" id="3.5.4.26"/>
    </reaction>
</comment>
<feature type="binding site" evidence="15">
    <location>
        <position position="164"/>
    </location>
    <ligand>
        <name>substrate</name>
    </ligand>
</feature>
<feature type="binding site" evidence="15">
    <location>
        <position position="277"/>
    </location>
    <ligand>
        <name>substrate</name>
    </ligand>
</feature>
<feature type="binding site" evidence="15">
    <location>
        <position position="150"/>
    </location>
    <ligand>
        <name>NADP(+)</name>
        <dbReference type="ChEBI" id="CHEBI:58349"/>
    </ligand>
</feature>
<dbReference type="GO" id="GO:0008270">
    <property type="term" value="F:zinc ion binding"/>
    <property type="evidence" value="ECO:0007669"/>
    <property type="project" value="InterPro"/>
</dbReference>
<comment type="cofactor">
    <cofactor evidence="13 16">
        <name>Zn(2+)</name>
        <dbReference type="ChEBI" id="CHEBI:29105"/>
    </cofactor>
    <text evidence="13 16">Binds 1 zinc ion.</text>
</comment>
<comment type="pathway">
    <text evidence="3 13">Cofactor biosynthesis; riboflavin biosynthesis; 5-amino-6-(D-ribitylamino)uracil from GTP: step 3/4.</text>
</comment>
<dbReference type="SUPFAM" id="SSF53927">
    <property type="entry name" value="Cytidine deaminase-like"/>
    <property type="match status" value="1"/>
</dbReference>
<organism evidence="18 19">
    <name type="scientific">Fulvivirga lutea</name>
    <dbReference type="NCBI Taxonomy" id="2810512"/>
    <lineage>
        <taxon>Bacteria</taxon>
        <taxon>Pseudomonadati</taxon>
        <taxon>Bacteroidota</taxon>
        <taxon>Cytophagia</taxon>
        <taxon>Cytophagales</taxon>
        <taxon>Fulvivirgaceae</taxon>
        <taxon>Fulvivirga</taxon>
    </lineage>
</organism>
<evidence type="ECO:0000256" key="8">
    <source>
        <dbReference type="ARBA" id="ARBA00022801"/>
    </source>
</evidence>
<evidence type="ECO:0000256" key="5">
    <source>
        <dbReference type="ARBA" id="ARBA00007417"/>
    </source>
</evidence>
<comment type="similarity">
    <text evidence="5 13">In the C-terminal section; belongs to the HTP reductase family.</text>
</comment>
<dbReference type="PROSITE" id="PS00903">
    <property type="entry name" value="CYT_DCMP_DEAMINASES_1"/>
    <property type="match status" value="1"/>
</dbReference>
<feature type="binding site" evidence="15">
    <location>
        <position position="180"/>
    </location>
    <ligand>
        <name>substrate</name>
    </ligand>
</feature>
<dbReference type="PIRSF" id="PIRSF006769">
    <property type="entry name" value="RibD"/>
    <property type="match status" value="1"/>
</dbReference>
<feature type="binding site" evidence="15">
    <location>
        <position position="192"/>
    </location>
    <ligand>
        <name>NADP(+)</name>
        <dbReference type="ChEBI" id="CHEBI:58349"/>
    </ligand>
</feature>
<keyword evidence="7 13" id="KW-0479">Metal-binding</keyword>
<evidence type="ECO:0000256" key="10">
    <source>
        <dbReference type="ARBA" id="ARBA00022857"/>
    </source>
</evidence>
<dbReference type="InterPro" id="IPR002125">
    <property type="entry name" value="CMP_dCMP_dom"/>
</dbReference>
<keyword evidence="10 13" id="KW-0521">NADP</keyword>
<comment type="similarity">
    <text evidence="4 13">In the N-terminal section; belongs to the cytidine and deoxycytidylate deaminase family.</text>
</comment>
<evidence type="ECO:0000256" key="3">
    <source>
        <dbReference type="ARBA" id="ARBA00004910"/>
    </source>
</evidence>
<evidence type="ECO:0000256" key="11">
    <source>
        <dbReference type="ARBA" id="ARBA00023002"/>
    </source>
</evidence>
<dbReference type="PROSITE" id="PS51747">
    <property type="entry name" value="CYT_DCMP_DEAMINASES_2"/>
    <property type="match status" value="1"/>
</dbReference>
<keyword evidence="19" id="KW-1185">Reference proteome</keyword>
<dbReference type="InterPro" id="IPR004794">
    <property type="entry name" value="Eubact_RibD"/>
</dbReference>
<dbReference type="GO" id="GO:0008835">
    <property type="term" value="F:diaminohydroxyphosphoribosylaminopyrimidine deaminase activity"/>
    <property type="evidence" value="ECO:0007669"/>
    <property type="project" value="UniProtKB-EC"/>
</dbReference>
<dbReference type="GO" id="GO:0008703">
    <property type="term" value="F:5-amino-6-(5-phosphoribosylamino)uracil reductase activity"/>
    <property type="evidence" value="ECO:0007669"/>
    <property type="project" value="UniProtKB-EC"/>
</dbReference>
<keyword evidence="6 13" id="KW-0686">Riboflavin biosynthesis</keyword>
<feature type="binding site" evidence="15">
    <location>
        <position position="200"/>
    </location>
    <ligand>
        <name>substrate</name>
    </ligand>
</feature>
<evidence type="ECO:0000256" key="9">
    <source>
        <dbReference type="ARBA" id="ARBA00022833"/>
    </source>
</evidence>
<evidence type="ECO:0000256" key="15">
    <source>
        <dbReference type="PIRSR" id="PIRSR006769-2"/>
    </source>
</evidence>
<dbReference type="PANTHER" id="PTHR38011">
    <property type="entry name" value="DIHYDROFOLATE REDUCTASE FAMILY PROTEIN (AFU_ORTHOLOGUE AFUA_8G06820)"/>
    <property type="match status" value="1"/>
</dbReference>
<dbReference type="PANTHER" id="PTHR38011:SF7">
    <property type="entry name" value="2,5-DIAMINO-6-RIBOSYLAMINO-4(3H)-PYRIMIDINONE 5'-PHOSPHATE REDUCTASE"/>
    <property type="match status" value="1"/>
</dbReference>
<dbReference type="InterPro" id="IPR024072">
    <property type="entry name" value="DHFR-like_dom_sf"/>
</dbReference>
<dbReference type="InterPro" id="IPR016193">
    <property type="entry name" value="Cytidine_deaminase-like"/>
</dbReference>
<feature type="binding site" evidence="16">
    <location>
        <position position="44"/>
    </location>
    <ligand>
        <name>Zn(2+)</name>
        <dbReference type="ChEBI" id="CHEBI:29105"/>
        <note>catalytic</note>
    </ligand>
</feature>
<evidence type="ECO:0000259" key="17">
    <source>
        <dbReference type="PROSITE" id="PS51747"/>
    </source>
</evidence>
<keyword evidence="12" id="KW-0511">Multifunctional enzyme</keyword>
<feature type="binding site" evidence="15">
    <location>
        <position position="196"/>
    </location>
    <ligand>
        <name>NADP(+)</name>
        <dbReference type="ChEBI" id="CHEBI:58349"/>
    </ligand>
</feature>
<feature type="binding site" evidence="15">
    <location>
        <position position="166"/>
    </location>
    <ligand>
        <name>NADP(+)</name>
        <dbReference type="ChEBI" id="CHEBI:58349"/>
    </ligand>
</feature>
<feature type="active site" description="Proton donor" evidence="14">
    <location>
        <position position="46"/>
    </location>
</feature>
<dbReference type="NCBIfam" id="TIGR00326">
    <property type="entry name" value="eubact_ribD"/>
    <property type="match status" value="1"/>
</dbReference>
<dbReference type="Gene3D" id="3.40.430.10">
    <property type="entry name" value="Dihydrofolate Reductase, subunit A"/>
    <property type="match status" value="1"/>
</dbReference>
<evidence type="ECO:0000256" key="2">
    <source>
        <dbReference type="ARBA" id="ARBA00004882"/>
    </source>
</evidence>
<dbReference type="Gene3D" id="3.40.140.10">
    <property type="entry name" value="Cytidine Deaminase, domain 2"/>
    <property type="match status" value="1"/>
</dbReference>
<keyword evidence="9 13" id="KW-0862">Zinc</keyword>
<dbReference type="RefSeq" id="WP_205722940.1">
    <property type="nucleotide sequence ID" value="NZ_CP070608.1"/>
</dbReference>
<keyword evidence="11 13" id="KW-0560">Oxidoreductase</keyword>
<dbReference type="InterPro" id="IPR016192">
    <property type="entry name" value="APOBEC/CMP_deaminase_Zn-bd"/>
</dbReference>
<protein>
    <recommendedName>
        <fullName evidence="13">Riboflavin biosynthesis protein RibD</fullName>
    </recommendedName>
    <domain>
        <recommendedName>
            <fullName evidence="13">Diaminohydroxyphosphoribosylaminopyrimidine deaminase</fullName>
            <shortName evidence="13">DRAP deaminase</shortName>
            <ecNumber evidence="13">3.5.4.26</ecNumber>
        </recommendedName>
        <alternativeName>
            <fullName evidence="13">Riboflavin-specific deaminase</fullName>
        </alternativeName>
    </domain>
    <domain>
        <recommendedName>
            <fullName evidence="13">5-amino-6-(5-phosphoribosylamino)uracil reductase</fullName>
            <ecNumber evidence="13">1.1.1.193</ecNumber>
        </recommendedName>
        <alternativeName>
            <fullName evidence="13">HTP reductase</fullName>
        </alternativeName>
    </domain>
</protein>
<dbReference type="Pfam" id="PF00383">
    <property type="entry name" value="dCMP_cyt_deam_1"/>
    <property type="match status" value="1"/>
</dbReference>
<dbReference type="EC" id="3.5.4.26" evidence="13"/>
<comment type="function">
    <text evidence="1 13">Converts 2,5-diamino-6-(ribosylamino)-4(3h)-pyrimidinone 5'-phosphate into 5-amino-6-(ribosylamino)-2,4(1h,3h)-pyrimidinedione 5'-phosphate.</text>
</comment>
<evidence type="ECO:0000256" key="1">
    <source>
        <dbReference type="ARBA" id="ARBA00002151"/>
    </source>
</evidence>
<feature type="domain" description="CMP/dCMP-type deaminase" evidence="17">
    <location>
        <begin position="1"/>
        <end position="119"/>
    </location>
</feature>
<dbReference type="SUPFAM" id="SSF53597">
    <property type="entry name" value="Dihydrofolate reductase-like"/>
    <property type="match status" value="1"/>
</dbReference>
<comment type="pathway">
    <text evidence="2 13">Cofactor biosynthesis; riboflavin biosynthesis; 5-amino-6-(D-ribitylamino)uracil from GTP: step 2/4.</text>
</comment>
<dbReference type="Pfam" id="PF01872">
    <property type="entry name" value="RibD_C"/>
    <property type="match status" value="1"/>
</dbReference>
<keyword evidence="8 13" id="KW-0378">Hydrolase</keyword>
<accession>A0A975A225</accession>
<dbReference type="CDD" id="cd01284">
    <property type="entry name" value="Riboflavin_deaminase-reductase"/>
    <property type="match status" value="1"/>
</dbReference>